<dbReference type="Proteomes" id="UP000033052">
    <property type="component" value="Chromosome"/>
</dbReference>
<dbReference type="PANTHER" id="PTHR43479:SF11">
    <property type="entry name" value="ACREF_ENVCD OPERON REPRESSOR-RELATED"/>
    <property type="match status" value="1"/>
</dbReference>
<evidence type="ECO:0000313" key="4">
    <source>
        <dbReference type="EMBL" id="AKC62365.1"/>
    </source>
</evidence>
<proteinExistence type="predicted"/>
<dbReference type="GO" id="GO:0003677">
    <property type="term" value="F:DNA binding"/>
    <property type="evidence" value="ECO:0007669"/>
    <property type="project" value="UniProtKB-UniRule"/>
</dbReference>
<dbReference type="Gene3D" id="1.10.357.10">
    <property type="entry name" value="Tetracycline Repressor, domain 2"/>
    <property type="match status" value="1"/>
</dbReference>
<accession>A0A7X5P7C5</accession>
<dbReference type="Proteomes" id="UP000486601">
    <property type="component" value="Unassembled WGS sequence"/>
</dbReference>
<organism evidence="5 9">
    <name type="scientific">Clostridium sporogenes</name>
    <dbReference type="NCBI Taxonomy" id="1509"/>
    <lineage>
        <taxon>Bacteria</taxon>
        <taxon>Bacillati</taxon>
        <taxon>Bacillota</taxon>
        <taxon>Clostridia</taxon>
        <taxon>Eubacteriales</taxon>
        <taxon>Clostridiaceae</taxon>
        <taxon>Clostridium</taxon>
    </lineage>
</organism>
<evidence type="ECO:0000256" key="2">
    <source>
        <dbReference type="PROSITE-ProRule" id="PRU00335"/>
    </source>
</evidence>
<dbReference type="Proteomes" id="UP000223854">
    <property type="component" value="Unassembled WGS sequence"/>
</dbReference>
<dbReference type="GeneID" id="92938354"/>
<dbReference type="PANTHER" id="PTHR43479">
    <property type="entry name" value="ACREF/ENVCD OPERON REPRESSOR-RELATED"/>
    <property type="match status" value="1"/>
</dbReference>
<evidence type="ECO:0000313" key="5">
    <source>
        <dbReference type="EMBL" id="NFR60700.1"/>
    </source>
</evidence>
<dbReference type="Pfam" id="PF00440">
    <property type="entry name" value="TetR_N"/>
    <property type="match status" value="1"/>
</dbReference>
<dbReference type="InterPro" id="IPR050624">
    <property type="entry name" value="HTH-type_Tx_Regulator"/>
</dbReference>
<keyword evidence="1 2" id="KW-0238">DNA-binding</keyword>
<dbReference type="PROSITE" id="PS50977">
    <property type="entry name" value="HTH_TETR_2"/>
    <property type="match status" value="1"/>
</dbReference>
<evidence type="ECO:0000256" key="1">
    <source>
        <dbReference type="ARBA" id="ARBA00023125"/>
    </source>
</evidence>
<evidence type="ECO:0000313" key="7">
    <source>
        <dbReference type="Proteomes" id="UP000033052"/>
    </source>
</evidence>
<dbReference type="PRINTS" id="PR00455">
    <property type="entry name" value="HTHTETR"/>
</dbReference>
<dbReference type="AlphaFoldDB" id="A0A7X5P7C5"/>
<feature type="domain" description="HTH tetR-type" evidence="3">
    <location>
        <begin position="9"/>
        <end position="69"/>
    </location>
</feature>
<reference evidence="4 7" key="2">
    <citation type="journal article" date="2015" name="PLoS ONE">
        <title>A universal mariner transposon system for forward genetic studies in the genus clostridium.</title>
        <authorList>
            <person name="Zhang Y."/>
            <person name="Grosse-Honebrink A."/>
            <person name="Minton N.P."/>
        </authorList>
    </citation>
    <scope>NUCLEOTIDE SEQUENCE [LARGE SCALE GENOMIC DNA]</scope>
    <source>
        <strain evidence="4 7">NCIMB 10696</strain>
    </source>
</reference>
<evidence type="ECO:0000313" key="8">
    <source>
        <dbReference type="Proteomes" id="UP000223854"/>
    </source>
</evidence>
<dbReference type="EMBL" id="SXCS01000002">
    <property type="protein sequence ID" value="NFR60700.1"/>
    <property type="molecule type" value="Genomic_DNA"/>
</dbReference>
<dbReference type="InterPro" id="IPR009057">
    <property type="entry name" value="Homeodomain-like_sf"/>
</dbReference>
<dbReference type="EMBL" id="CP009225">
    <property type="protein sequence ID" value="AKC62365.1"/>
    <property type="molecule type" value="Genomic_DNA"/>
</dbReference>
<reference evidence="4" key="1">
    <citation type="submission" date="2014-08" db="EMBL/GenBank/DDBJ databases">
        <authorList>
            <person name="Kubiak A."/>
            <person name="Poehlein A."/>
            <person name="Daniel R."/>
            <person name="Minton N.P."/>
        </authorList>
    </citation>
    <scope>NUCLEOTIDE SEQUENCE</scope>
    <source>
        <strain evidence="4">NCIMB 10696</strain>
    </source>
</reference>
<reference evidence="6 8" key="3">
    <citation type="submission" date="2017-09" db="EMBL/GenBank/DDBJ databases">
        <title>FDA dAtabase for Regulatory Grade micrObial Sequences (FDA-ARGOS): Supporting development and validation of Infectious Disease Dx tests.</title>
        <authorList>
            <person name="Kerrigan L."/>
            <person name="Long C."/>
            <person name="Tallon L.J."/>
            <person name="Sadzewicz L."/>
            <person name="Ott S."/>
            <person name="Zhao X."/>
            <person name="Nagaraj S."/>
            <person name="Vavikolanu K."/>
            <person name="Aluvathingal J."/>
            <person name="Nadendla S."/>
            <person name="Sichtig H."/>
        </authorList>
    </citation>
    <scope>NUCLEOTIDE SEQUENCE [LARGE SCALE GENOMIC DNA]</scope>
    <source>
        <strain evidence="6 8">FDAARGOS_423</strain>
    </source>
</reference>
<evidence type="ECO:0000313" key="9">
    <source>
        <dbReference type="Proteomes" id="UP000486601"/>
    </source>
</evidence>
<evidence type="ECO:0000259" key="3">
    <source>
        <dbReference type="PROSITE" id="PS50977"/>
    </source>
</evidence>
<sequence>MVRISKDPEVRKQEILEAAMKLFYMKGYEATSMADIAKEINVVQGLCYRYFKSKQELFDIAMEQYAKECSEKFLTVICDDKKNLIERMDAMTELMQSQENNSKYHDFYHKVGNEMLHEQLMIKIAKNLIPSVSKELTKMAEKGEIQISSDDVEVVTNFIMYGQIGVLGCENIPMDEKIKEMRKFIDLLLGIKQ</sequence>
<dbReference type="RefSeq" id="WP_003490859.1">
    <property type="nucleotide sequence ID" value="NZ_CBCRVC010000001.1"/>
</dbReference>
<dbReference type="KEGG" id="cld:CLSPO_c16450"/>
<name>A0A7X5P7C5_CLOSG</name>
<dbReference type="InterPro" id="IPR001647">
    <property type="entry name" value="HTH_TetR"/>
</dbReference>
<protein>
    <submittedName>
        <fullName evidence="4">TetR family transcriptional regulator</fullName>
    </submittedName>
    <submittedName>
        <fullName evidence="5">TetR/AcrR family transcriptional regulator</fullName>
    </submittedName>
</protein>
<dbReference type="SUPFAM" id="SSF46689">
    <property type="entry name" value="Homeodomain-like"/>
    <property type="match status" value="1"/>
</dbReference>
<dbReference type="EMBL" id="PDLH01000007">
    <property type="protein sequence ID" value="PHH00463.1"/>
    <property type="molecule type" value="Genomic_DNA"/>
</dbReference>
<reference evidence="5 9" key="4">
    <citation type="submission" date="2019-04" db="EMBL/GenBank/DDBJ databases">
        <title>Genome sequencing of Clostridium botulinum Groups I-IV and Clostridium butyricum.</title>
        <authorList>
            <person name="Brunt J."/>
            <person name="Van Vliet A.H.M."/>
            <person name="Stringer S.C."/>
            <person name="Carter A.T."/>
            <person name="Peck M.W."/>
        </authorList>
    </citation>
    <scope>NUCLEOTIDE SEQUENCE [LARGE SCALE GENOMIC DNA]</scope>
    <source>
        <strain evidence="5 9">IFR 18/108</strain>
    </source>
</reference>
<keyword evidence="8" id="KW-1185">Reference proteome</keyword>
<evidence type="ECO:0000313" key="6">
    <source>
        <dbReference type="EMBL" id="PHH00463.1"/>
    </source>
</evidence>
<feature type="DNA-binding region" description="H-T-H motif" evidence="2">
    <location>
        <begin position="32"/>
        <end position="51"/>
    </location>
</feature>
<gene>
    <name evidence="4" type="ORF">CLSPO_c16450</name>
    <name evidence="6" type="ORF">CRX47_11615</name>
    <name evidence="5" type="ORF">FDF70_04100</name>
</gene>